<evidence type="ECO:0000256" key="5">
    <source>
        <dbReference type="ARBA" id="ARBA00005517"/>
    </source>
</evidence>
<feature type="modified residue" description="N6-(pyridoxal phosphate)lysine" evidence="16">
    <location>
        <position position="66"/>
    </location>
</feature>
<gene>
    <name evidence="18" type="primary">thrC</name>
    <name evidence="18" type="ORF">PSU93_12805</name>
</gene>
<proteinExistence type="inferred from homology"/>
<dbReference type="InterPro" id="IPR000634">
    <property type="entry name" value="Ser/Thr_deHydtase_PyrdxlP-BS"/>
</dbReference>
<evidence type="ECO:0000256" key="11">
    <source>
        <dbReference type="ARBA" id="ARBA00047931"/>
    </source>
</evidence>
<comment type="similarity">
    <text evidence="5 14">Belongs to the threonine synthase family.</text>
</comment>
<dbReference type="InterPro" id="IPR050214">
    <property type="entry name" value="Cys_Synth/Cystath_Beta-Synth"/>
</dbReference>
<dbReference type="GO" id="GO:0030170">
    <property type="term" value="F:pyridoxal phosphate binding"/>
    <property type="evidence" value="ECO:0007669"/>
    <property type="project" value="InterPro"/>
</dbReference>
<feature type="binding site" evidence="15">
    <location>
        <position position="92"/>
    </location>
    <ligand>
        <name>pyridoxal 5'-phosphate</name>
        <dbReference type="ChEBI" id="CHEBI:597326"/>
    </ligand>
</feature>
<comment type="pathway">
    <text evidence="4 14">Amino-acid biosynthesis; L-threonine biosynthesis; L-threonine from L-aspartate: step 5/5.</text>
</comment>
<dbReference type="Pfam" id="PF00291">
    <property type="entry name" value="PALP"/>
    <property type="match status" value="1"/>
</dbReference>
<evidence type="ECO:0000256" key="16">
    <source>
        <dbReference type="PIRSR" id="PIRSR038945-2"/>
    </source>
</evidence>
<evidence type="ECO:0000256" key="6">
    <source>
        <dbReference type="ARBA" id="ARBA00018679"/>
    </source>
</evidence>
<keyword evidence="7 14" id="KW-0028">Amino-acid biosynthesis</keyword>
<keyword evidence="8 14" id="KW-0791">Threonine biosynthesis</keyword>
<comment type="catalytic activity">
    <reaction evidence="11">
        <text>O-acetyl-L-serine + hydrogen sulfide = L-cysteine + acetate</text>
        <dbReference type="Rhea" id="RHEA:14829"/>
        <dbReference type="ChEBI" id="CHEBI:29919"/>
        <dbReference type="ChEBI" id="CHEBI:30089"/>
        <dbReference type="ChEBI" id="CHEBI:35235"/>
        <dbReference type="ChEBI" id="CHEBI:58340"/>
        <dbReference type="EC" id="2.5.1.47"/>
    </reaction>
</comment>
<keyword evidence="9 14" id="KW-0663">Pyridoxal phosphate</keyword>
<evidence type="ECO:0000256" key="10">
    <source>
        <dbReference type="ARBA" id="ARBA00023239"/>
    </source>
</evidence>
<feature type="binding site" evidence="15">
    <location>
        <begin position="192"/>
        <end position="196"/>
    </location>
    <ligand>
        <name>pyridoxal 5'-phosphate</name>
        <dbReference type="ChEBI" id="CHEBI:597326"/>
    </ligand>
</feature>
<evidence type="ECO:0000256" key="2">
    <source>
        <dbReference type="ARBA" id="ARBA00003648"/>
    </source>
</evidence>
<dbReference type="InterPro" id="IPR036052">
    <property type="entry name" value="TrpB-like_PALP_sf"/>
</dbReference>
<dbReference type="Proteomes" id="UP001160519">
    <property type="component" value="Unassembled WGS sequence"/>
</dbReference>
<evidence type="ECO:0000256" key="3">
    <source>
        <dbReference type="ARBA" id="ARBA00004962"/>
    </source>
</evidence>
<evidence type="ECO:0000256" key="15">
    <source>
        <dbReference type="PIRSR" id="PIRSR038945-1"/>
    </source>
</evidence>
<dbReference type="InterPro" id="IPR026260">
    <property type="entry name" value="Thr_Synthase_bac/arc"/>
</dbReference>
<evidence type="ECO:0000313" key="19">
    <source>
        <dbReference type="Proteomes" id="UP001160519"/>
    </source>
</evidence>
<sequence>MSTHKHYTGLIERYRDRLPVSATTRIISLNEGNTPLIQLQNIPRLIGKSVDIYVKFEGLNPTGSFKDRGMTMAVTKAVEAGSQAIICASTGNTSASAAAYAARAGIKAFVLIPDGKIAQGKLAQTLMYGAEIIQINGNFDKGMALVKEVAELAPVTIVNSINPFRIDGQKTAAFEIVDDLGFAPDYHCLPVGNAGNITAYWKGYSEYAADRVCSNRPIMCGYQAAGAAPFVAGHMIDEPETIATAIRIGHPQSWDFAWAAQKESGGWFDKFTDEQILAAQKMLSQYEGIFCEPASAASLAGALHDIASGKIPEGSKIVCTLTGNGLKDPDTAISQCAAAHPVTIDASLDAVKRAILDCL</sequence>
<feature type="domain" description="Tryptophan synthase beta chain-like PALP" evidence="17">
    <location>
        <begin position="27"/>
        <end position="323"/>
    </location>
</feature>
<dbReference type="PANTHER" id="PTHR10314">
    <property type="entry name" value="CYSTATHIONINE BETA-SYNTHASE"/>
    <property type="match status" value="1"/>
</dbReference>
<dbReference type="GO" id="GO:0009088">
    <property type="term" value="P:threonine biosynthetic process"/>
    <property type="evidence" value="ECO:0007669"/>
    <property type="project" value="UniProtKB-UniRule"/>
</dbReference>
<dbReference type="NCBIfam" id="TIGR00260">
    <property type="entry name" value="thrC"/>
    <property type="match status" value="1"/>
</dbReference>
<dbReference type="InterPro" id="IPR004450">
    <property type="entry name" value="Thr_synthase-like"/>
</dbReference>
<evidence type="ECO:0000256" key="13">
    <source>
        <dbReference type="NCBIfam" id="TIGR00260"/>
    </source>
</evidence>
<name>A0AA43Q777_9GAMM</name>
<evidence type="ECO:0000256" key="1">
    <source>
        <dbReference type="ARBA" id="ARBA00001933"/>
    </source>
</evidence>
<accession>A0AA43Q777</accession>
<dbReference type="PIRSF" id="PIRSF038945">
    <property type="entry name" value="Thr_synthase"/>
    <property type="match status" value="1"/>
</dbReference>
<protein>
    <recommendedName>
        <fullName evidence="6 13">Threonine synthase</fullName>
        <ecNumber evidence="13 14">4.2.3.1</ecNumber>
    </recommendedName>
</protein>
<comment type="catalytic activity">
    <reaction evidence="12 14">
        <text>O-phospho-L-homoserine + H2O = L-threonine + phosphate</text>
        <dbReference type="Rhea" id="RHEA:10840"/>
        <dbReference type="ChEBI" id="CHEBI:15377"/>
        <dbReference type="ChEBI" id="CHEBI:43474"/>
        <dbReference type="ChEBI" id="CHEBI:57590"/>
        <dbReference type="ChEBI" id="CHEBI:57926"/>
        <dbReference type="EC" id="4.2.3.1"/>
    </reaction>
</comment>
<dbReference type="SUPFAM" id="SSF53686">
    <property type="entry name" value="Tryptophan synthase beta subunit-like PLP-dependent enzymes"/>
    <property type="match status" value="1"/>
</dbReference>
<dbReference type="EC" id="4.2.3.1" evidence="13 14"/>
<comment type="pathway">
    <text evidence="3">Amino-acid biosynthesis; L-cysteine biosynthesis; L-cysteine from L-serine: step 2/2.</text>
</comment>
<dbReference type="GO" id="GO:0004124">
    <property type="term" value="F:cysteine synthase activity"/>
    <property type="evidence" value="ECO:0007669"/>
    <property type="project" value="UniProtKB-EC"/>
</dbReference>
<dbReference type="PROSITE" id="PS00165">
    <property type="entry name" value="DEHYDRATASE_SER_THR"/>
    <property type="match status" value="1"/>
</dbReference>
<dbReference type="CDD" id="cd01563">
    <property type="entry name" value="Thr-synth_1"/>
    <property type="match status" value="1"/>
</dbReference>
<evidence type="ECO:0000256" key="9">
    <source>
        <dbReference type="ARBA" id="ARBA00022898"/>
    </source>
</evidence>
<dbReference type="InterPro" id="IPR001926">
    <property type="entry name" value="TrpB-like_PALP"/>
</dbReference>
<evidence type="ECO:0000256" key="4">
    <source>
        <dbReference type="ARBA" id="ARBA00004979"/>
    </source>
</evidence>
<dbReference type="FunFam" id="3.40.50.1100:FF:000014">
    <property type="entry name" value="Threonine synthase"/>
    <property type="match status" value="1"/>
</dbReference>
<feature type="binding site" evidence="15">
    <location>
        <position position="322"/>
    </location>
    <ligand>
        <name>pyridoxal 5'-phosphate</name>
        <dbReference type="ChEBI" id="CHEBI:597326"/>
    </ligand>
</feature>
<keyword evidence="10 14" id="KW-0456">Lyase</keyword>
<comment type="cofactor">
    <cofactor evidence="1 14 15">
        <name>pyridoxal 5'-phosphate</name>
        <dbReference type="ChEBI" id="CHEBI:597326"/>
    </cofactor>
</comment>
<organism evidence="18 19">
    <name type="scientific">Candidatus Methylobacter titanis</name>
    <dbReference type="NCBI Taxonomy" id="3053457"/>
    <lineage>
        <taxon>Bacteria</taxon>
        <taxon>Pseudomonadati</taxon>
        <taxon>Pseudomonadota</taxon>
        <taxon>Gammaproteobacteria</taxon>
        <taxon>Methylococcales</taxon>
        <taxon>Methylococcaceae</taxon>
        <taxon>Methylobacter</taxon>
    </lineage>
</organism>
<dbReference type="AlphaFoldDB" id="A0AA43Q777"/>
<reference evidence="18" key="1">
    <citation type="submission" date="2023-01" db="EMBL/GenBank/DDBJ databases">
        <title>Biogeochemical cycle of methane in antarctic sediments.</title>
        <authorList>
            <person name="Roldan D.M."/>
            <person name="Menes R.J."/>
        </authorList>
    </citation>
    <scope>NUCLEOTIDE SEQUENCE [LARGE SCALE GENOMIC DNA]</scope>
    <source>
        <strain evidence="18">K-2018 MAG008</strain>
    </source>
</reference>
<keyword evidence="19" id="KW-1185">Reference proteome</keyword>
<dbReference type="GO" id="GO:0004795">
    <property type="term" value="F:threonine synthase activity"/>
    <property type="evidence" value="ECO:0007669"/>
    <property type="project" value="UniProtKB-UniRule"/>
</dbReference>
<evidence type="ECO:0000256" key="8">
    <source>
        <dbReference type="ARBA" id="ARBA00022697"/>
    </source>
</evidence>
<evidence type="ECO:0000256" key="12">
    <source>
        <dbReference type="ARBA" id="ARBA00049144"/>
    </source>
</evidence>
<evidence type="ECO:0000259" key="17">
    <source>
        <dbReference type="Pfam" id="PF00291"/>
    </source>
</evidence>
<comment type="function">
    <text evidence="2 14">Catalyzes the gamma-elimination of phosphate from L-phosphohomoserine and the beta-addition of water to produce L-threonine.</text>
</comment>
<dbReference type="Gene3D" id="3.40.50.1100">
    <property type="match status" value="2"/>
</dbReference>
<comment type="caution">
    <text evidence="18">The sequence shown here is derived from an EMBL/GenBank/DDBJ whole genome shotgun (WGS) entry which is preliminary data.</text>
</comment>
<evidence type="ECO:0000313" key="18">
    <source>
        <dbReference type="EMBL" id="MDI1232020.1"/>
    </source>
</evidence>
<dbReference type="EMBL" id="JAQSDF010000054">
    <property type="protein sequence ID" value="MDI1232020.1"/>
    <property type="molecule type" value="Genomic_DNA"/>
</dbReference>
<evidence type="ECO:0000256" key="14">
    <source>
        <dbReference type="PIRNR" id="PIRNR038945"/>
    </source>
</evidence>
<evidence type="ECO:0000256" key="7">
    <source>
        <dbReference type="ARBA" id="ARBA00022605"/>
    </source>
</evidence>